<dbReference type="PANTHER" id="PTHR43373:SF1">
    <property type="entry name" value="NA(+)_H(+) ANTIPORTER SUBUNIT A"/>
    <property type="match status" value="1"/>
</dbReference>
<evidence type="ECO:0000256" key="1">
    <source>
        <dbReference type="ARBA" id="ARBA00004651"/>
    </source>
</evidence>
<dbReference type="PRINTS" id="PR01434">
    <property type="entry name" value="NADHDHGNASE5"/>
</dbReference>
<dbReference type="GO" id="GO:0015297">
    <property type="term" value="F:antiporter activity"/>
    <property type="evidence" value="ECO:0007669"/>
    <property type="project" value="UniProtKB-KW"/>
</dbReference>
<feature type="transmembrane region" description="Helical" evidence="10">
    <location>
        <begin position="447"/>
        <end position="473"/>
    </location>
</feature>
<feature type="transmembrane region" description="Helical" evidence="10">
    <location>
        <begin position="296"/>
        <end position="316"/>
    </location>
</feature>
<evidence type="ECO:0000256" key="3">
    <source>
        <dbReference type="ARBA" id="ARBA00022449"/>
    </source>
</evidence>
<dbReference type="InterPro" id="IPR001516">
    <property type="entry name" value="Proton_antipo_N"/>
</dbReference>
<evidence type="ECO:0000256" key="9">
    <source>
        <dbReference type="RuleBase" id="RU000320"/>
    </source>
</evidence>
<feature type="domain" description="MrpA C-terminal/MbhE" evidence="14">
    <location>
        <begin position="679"/>
        <end position="758"/>
    </location>
</feature>
<keyword evidence="8 10" id="KW-0472">Membrane</keyword>
<keyword evidence="6 10" id="KW-1133">Transmembrane helix</keyword>
<feature type="transmembrane region" description="Helical" evidence="10">
    <location>
        <begin position="130"/>
        <end position="147"/>
    </location>
</feature>
<feature type="transmembrane region" description="Helical" evidence="10">
    <location>
        <begin position="622"/>
        <end position="640"/>
    </location>
</feature>
<feature type="domain" description="NADH:quinone oxidoreductase/Mrp antiporter transmembrane" evidence="11">
    <location>
        <begin position="124"/>
        <end position="409"/>
    </location>
</feature>
<evidence type="ECO:0000256" key="8">
    <source>
        <dbReference type="ARBA" id="ARBA00023136"/>
    </source>
</evidence>
<dbReference type="Pfam" id="PF00361">
    <property type="entry name" value="Proton_antipo_M"/>
    <property type="match status" value="1"/>
</dbReference>
<sequence>MLYLLIIGFIASFSAALIYKPFKNYFGWIASSFPLFMFLNFLSRYQQIADGQIIKEYYEWTPSLGINFTFMLDGLSLTFVLIITLIGVVVFLYAGAYMKDYEHTDRFFVYIGLFMTSMLGLVISDNMITLFVFWELTSISSYLLIGFNHQYEKSRKSALQALLVTGSGGLALLAGFILLYLITGSFEISSLYDKQPEIIKSGFYSSAVILILIGAFTKSAQFPFHFWLPNAMEAPTPVSAYLHSATMVKAGIYLIARLNHALGGTALWQDSTLIAGTITMLIAALLAIKQTDLKRLLAYSTLSVLGTLTLLIGIGSKLSIKAFFIYLVAHSLYKGTLFLVAGTLDHSTGTRDVTKLGGLRKIMPVTMITAVLASLSMMGIIPLIGFIGKETVYSAILEVDYWGIFLIAIAVVANALIVMITILVGFKPFFGKKLPTPSDPHEAHIKMLFGPAILATLGLLMGMLPNTIIGALLEQSSLSILTQELGIKIKLWHGFNLVLVLSFLTLGLGIFFYYIRIRFFNLFQNIKMIGLFKPSEWYEYALNFMMSFAKLQTKVLQNGYLRNYIIFILLSTVILASVPLLNTISDIRIIFQPELTFYEAAILIMMIGSTFVVITSDSRLKSIVALGVVGFTMGIVFIIYSAPDLALTTFAIETLTVILFVLVLYKLPKYLQFSNVVTKLRDVIISASVGVFMSAVVFYVTSLSMQSELKKYFAEKSLPEGKGRNIVNVILVDFRAIDTLGEITVLAIAAIGVYALLKLKLDDRSE</sequence>
<dbReference type="NCBIfam" id="NF009287">
    <property type="entry name" value="PRK12647.1"/>
    <property type="match status" value="1"/>
</dbReference>
<feature type="transmembrane region" description="Helical" evidence="10">
    <location>
        <begin position="365"/>
        <end position="387"/>
    </location>
</feature>
<keyword evidence="3" id="KW-0050">Antiport</keyword>
<evidence type="ECO:0000259" key="13">
    <source>
        <dbReference type="Pfam" id="PF13244"/>
    </source>
</evidence>
<keyword evidence="7" id="KW-0406">Ion transport</keyword>
<organism evidence="15">
    <name type="scientific">Ignavibacterium album</name>
    <dbReference type="NCBI Taxonomy" id="591197"/>
    <lineage>
        <taxon>Bacteria</taxon>
        <taxon>Pseudomonadati</taxon>
        <taxon>Ignavibacteriota</taxon>
        <taxon>Ignavibacteria</taxon>
        <taxon>Ignavibacteriales</taxon>
        <taxon>Ignavibacteriaceae</taxon>
        <taxon>Ignavibacterium</taxon>
    </lineage>
</organism>
<dbReference type="GO" id="GO:0006811">
    <property type="term" value="P:monoatomic ion transport"/>
    <property type="evidence" value="ECO:0007669"/>
    <property type="project" value="UniProtKB-KW"/>
</dbReference>
<evidence type="ECO:0000256" key="5">
    <source>
        <dbReference type="ARBA" id="ARBA00022692"/>
    </source>
</evidence>
<dbReference type="EMBL" id="DSUJ01000011">
    <property type="protein sequence ID" value="HFI92388.1"/>
    <property type="molecule type" value="Genomic_DNA"/>
</dbReference>
<feature type="transmembrane region" description="Helical" evidence="10">
    <location>
        <begin position="564"/>
        <end position="584"/>
    </location>
</feature>
<feature type="domain" description="MrpA C-terminal/MbhD" evidence="13">
    <location>
        <begin position="604"/>
        <end position="669"/>
    </location>
</feature>
<feature type="transmembrane region" description="Helical" evidence="10">
    <location>
        <begin position="107"/>
        <end position="123"/>
    </location>
</feature>
<dbReference type="PANTHER" id="PTHR43373">
    <property type="entry name" value="NA(+)/H(+) ANTIPORTER SUBUNIT"/>
    <property type="match status" value="1"/>
</dbReference>
<keyword evidence="2" id="KW-0813">Transport</keyword>
<feature type="transmembrane region" description="Helical" evidence="10">
    <location>
        <begin position="402"/>
        <end position="426"/>
    </location>
</feature>
<feature type="transmembrane region" description="Helical" evidence="10">
    <location>
        <begin position="596"/>
        <end position="615"/>
    </location>
</feature>
<dbReference type="InterPro" id="IPR046806">
    <property type="entry name" value="MrpA_C/MbhE"/>
</dbReference>
<evidence type="ECO:0000259" key="14">
    <source>
        <dbReference type="Pfam" id="PF20501"/>
    </source>
</evidence>
<protein>
    <submittedName>
        <fullName evidence="15">Putative monovalent cation/H+ antiporter subunit A</fullName>
    </submittedName>
</protein>
<dbReference type="Pfam" id="PF13244">
    <property type="entry name" value="MbhD"/>
    <property type="match status" value="1"/>
</dbReference>
<accession>A0A7V3E8F8</accession>
<feature type="transmembrane region" description="Helical" evidence="10">
    <location>
        <begin position="322"/>
        <end position="344"/>
    </location>
</feature>
<feature type="transmembrane region" description="Helical" evidence="10">
    <location>
        <begin position="64"/>
        <end position="95"/>
    </location>
</feature>
<keyword evidence="5 9" id="KW-0812">Transmembrane</keyword>
<feature type="transmembrane region" description="Helical" evidence="10">
    <location>
        <begin position="739"/>
        <end position="757"/>
    </location>
</feature>
<evidence type="ECO:0000259" key="12">
    <source>
        <dbReference type="Pfam" id="PF00662"/>
    </source>
</evidence>
<reference evidence="15" key="1">
    <citation type="journal article" date="2020" name="mSystems">
        <title>Genome- and Community-Level Interaction Insights into Carbon Utilization and Element Cycling Functions of Hydrothermarchaeota in Hydrothermal Sediment.</title>
        <authorList>
            <person name="Zhou Z."/>
            <person name="Liu Y."/>
            <person name="Xu W."/>
            <person name="Pan J."/>
            <person name="Luo Z.H."/>
            <person name="Li M."/>
        </authorList>
    </citation>
    <scope>NUCLEOTIDE SEQUENCE [LARGE SCALE GENOMIC DNA]</scope>
    <source>
        <strain evidence="15">SpSt-479</strain>
    </source>
</reference>
<feature type="domain" description="NADH-Ubiquinone oxidoreductase (complex I) chain 5 N-terminal" evidence="12">
    <location>
        <begin position="63"/>
        <end position="108"/>
    </location>
</feature>
<evidence type="ECO:0000256" key="4">
    <source>
        <dbReference type="ARBA" id="ARBA00022475"/>
    </source>
</evidence>
<evidence type="ECO:0000313" key="15">
    <source>
        <dbReference type="EMBL" id="HFI92388.1"/>
    </source>
</evidence>
<evidence type="ECO:0000259" key="11">
    <source>
        <dbReference type="Pfam" id="PF00361"/>
    </source>
</evidence>
<gene>
    <name evidence="15" type="ORF">ENS31_12800</name>
</gene>
<comment type="caution">
    <text evidence="15">The sequence shown here is derived from an EMBL/GenBank/DDBJ whole genome shotgun (WGS) entry which is preliminary data.</text>
</comment>
<evidence type="ECO:0000256" key="7">
    <source>
        <dbReference type="ARBA" id="ARBA00023065"/>
    </source>
</evidence>
<dbReference type="Pfam" id="PF20501">
    <property type="entry name" value="MbhE"/>
    <property type="match status" value="1"/>
</dbReference>
<feature type="transmembrane region" description="Helical" evidence="10">
    <location>
        <begin position="272"/>
        <end position="289"/>
    </location>
</feature>
<dbReference type="GO" id="GO:0005886">
    <property type="term" value="C:plasma membrane"/>
    <property type="evidence" value="ECO:0007669"/>
    <property type="project" value="UniProtKB-SubCell"/>
</dbReference>
<dbReference type="InterPro" id="IPR050616">
    <property type="entry name" value="CPA3_Na-H_Antiporter_A"/>
</dbReference>
<feature type="transmembrane region" description="Helical" evidence="10">
    <location>
        <begin position="493"/>
        <end position="515"/>
    </location>
</feature>
<feature type="transmembrane region" description="Helical" evidence="10">
    <location>
        <begin position="203"/>
        <end position="222"/>
    </location>
</feature>
<keyword evidence="4" id="KW-1003">Cell membrane</keyword>
<feature type="transmembrane region" description="Helical" evidence="10">
    <location>
        <begin position="25"/>
        <end position="43"/>
    </location>
</feature>
<dbReference type="RefSeq" id="WP_304145502.1">
    <property type="nucleotide sequence ID" value="NZ_JAOAIE010000056.1"/>
</dbReference>
<feature type="transmembrane region" description="Helical" evidence="10">
    <location>
        <begin position="159"/>
        <end position="182"/>
    </location>
</feature>
<feature type="transmembrane region" description="Helical" evidence="10">
    <location>
        <begin position="646"/>
        <end position="668"/>
    </location>
</feature>
<name>A0A7V3E8F8_9BACT</name>
<feature type="transmembrane region" description="Helical" evidence="10">
    <location>
        <begin position="680"/>
        <end position="700"/>
    </location>
</feature>
<dbReference type="Pfam" id="PF00662">
    <property type="entry name" value="Proton_antipo_N"/>
    <property type="match status" value="1"/>
</dbReference>
<dbReference type="InterPro" id="IPR025383">
    <property type="entry name" value="MrpA_C/MbhD"/>
</dbReference>
<evidence type="ECO:0000256" key="6">
    <source>
        <dbReference type="ARBA" id="ARBA00022989"/>
    </source>
</evidence>
<comment type="subcellular location">
    <subcellularLocation>
        <location evidence="1">Cell membrane</location>
        <topology evidence="1">Multi-pass membrane protein</topology>
    </subcellularLocation>
    <subcellularLocation>
        <location evidence="9">Membrane</location>
        <topology evidence="9">Multi-pass membrane protein</topology>
    </subcellularLocation>
</comment>
<evidence type="ECO:0000256" key="2">
    <source>
        <dbReference type="ARBA" id="ARBA00022448"/>
    </source>
</evidence>
<dbReference type="AlphaFoldDB" id="A0A7V3E8F8"/>
<dbReference type="InterPro" id="IPR001750">
    <property type="entry name" value="ND/Mrp_TM"/>
</dbReference>
<evidence type="ECO:0000256" key="10">
    <source>
        <dbReference type="SAM" id="Phobius"/>
    </source>
</evidence>
<proteinExistence type="predicted"/>